<dbReference type="Gene3D" id="3.30.70.1060">
    <property type="entry name" value="Dimeric alpha+beta barrel"/>
    <property type="match status" value="1"/>
</dbReference>
<evidence type="ECO:0000259" key="2">
    <source>
        <dbReference type="Pfam" id="PF03795"/>
    </source>
</evidence>
<reference evidence="3 4" key="1">
    <citation type="submission" date="2018-11" db="EMBL/GenBank/DDBJ databases">
        <title>Draft genome sequence of Cellulomonas takizawaensis strain TKZ-21.</title>
        <authorList>
            <person name="Yamamura H."/>
            <person name="Hayashi T."/>
            <person name="Hamada M."/>
            <person name="Serisawa Y."/>
            <person name="Matsuyama K."/>
            <person name="Nakagawa Y."/>
            <person name="Otoguro M."/>
            <person name="Yanagida F."/>
            <person name="Hayakawa M."/>
        </authorList>
    </citation>
    <scope>NUCLEOTIDE SEQUENCE [LARGE SCALE GENOMIC DNA]</scope>
    <source>
        <strain evidence="3 4">TKZ-21</strain>
    </source>
</reference>
<feature type="domain" description="YCII-related" evidence="2">
    <location>
        <begin position="1"/>
        <end position="107"/>
    </location>
</feature>
<gene>
    <name evidence="3" type="ORF">CTKZ_02360</name>
</gene>
<sequence>MRYMLLICTDPTGEPYTPEGDRIQEWLDETGSARLHGDRLRPVSDARTVRVRGSETLVSDGPFAETAEHIAGYDVVECESLDDALRIAAGHPMARFGRVEVRPFWPFEG</sequence>
<comment type="caution">
    <text evidence="3">The sequence shown here is derived from an EMBL/GenBank/DDBJ whole genome shotgun (WGS) entry which is preliminary data.</text>
</comment>
<accession>A0A401UVS3</accession>
<dbReference type="InterPro" id="IPR011008">
    <property type="entry name" value="Dimeric_a/b-barrel"/>
</dbReference>
<evidence type="ECO:0000313" key="3">
    <source>
        <dbReference type="EMBL" id="GCD18674.1"/>
    </source>
</evidence>
<dbReference type="RefSeq" id="WP_124341228.1">
    <property type="nucleotide sequence ID" value="NZ_BHYL01000021.1"/>
</dbReference>
<organism evidence="3 4">
    <name type="scientific">Cellulomonas algicola</name>
    <dbReference type="NCBI Taxonomy" id="2071633"/>
    <lineage>
        <taxon>Bacteria</taxon>
        <taxon>Bacillati</taxon>
        <taxon>Actinomycetota</taxon>
        <taxon>Actinomycetes</taxon>
        <taxon>Micrococcales</taxon>
        <taxon>Cellulomonadaceae</taxon>
        <taxon>Cellulomonas</taxon>
    </lineage>
</organism>
<dbReference type="Proteomes" id="UP000288246">
    <property type="component" value="Unassembled WGS sequence"/>
</dbReference>
<evidence type="ECO:0000313" key="4">
    <source>
        <dbReference type="Proteomes" id="UP000288246"/>
    </source>
</evidence>
<dbReference type="PANTHER" id="PTHR35174">
    <property type="entry name" value="BLL7171 PROTEIN-RELATED"/>
    <property type="match status" value="1"/>
</dbReference>
<keyword evidence="4" id="KW-1185">Reference proteome</keyword>
<dbReference type="InterPro" id="IPR005545">
    <property type="entry name" value="YCII"/>
</dbReference>
<dbReference type="OrthoDB" id="668782at2"/>
<proteinExistence type="inferred from homology"/>
<protein>
    <recommendedName>
        <fullName evidence="2">YCII-related domain-containing protein</fullName>
    </recommendedName>
</protein>
<name>A0A401UVS3_9CELL</name>
<evidence type="ECO:0000256" key="1">
    <source>
        <dbReference type="ARBA" id="ARBA00007689"/>
    </source>
</evidence>
<comment type="similarity">
    <text evidence="1">Belongs to the YciI family.</text>
</comment>
<dbReference type="EMBL" id="BHYL01000021">
    <property type="protein sequence ID" value="GCD18674.1"/>
    <property type="molecule type" value="Genomic_DNA"/>
</dbReference>
<dbReference type="SUPFAM" id="SSF54909">
    <property type="entry name" value="Dimeric alpha+beta barrel"/>
    <property type="match status" value="1"/>
</dbReference>
<dbReference type="AlphaFoldDB" id="A0A401UVS3"/>
<dbReference type="PANTHER" id="PTHR35174:SF3">
    <property type="entry name" value="BLL7171 PROTEIN"/>
    <property type="match status" value="1"/>
</dbReference>
<dbReference type="Pfam" id="PF03795">
    <property type="entry name" value="YCII"/>
    <property type="match status" value="1"/>
</dbReference>